<name>A0A0B0P3D0_GOSAR</name>
<organism evidence="1 2">
    <name type="scientific">Gossypium arboreum</name>
    <name type="common">Tree cotton</name>
    <name type="synonym">Gossypium nanking</name>
    <dbReference type="NCBI Taxonomy" id="29729"/>
    <lineage>
        <taxon>Eukaryota</taxon>
        <taxon>Viridiplantae</taxon>
        <taxon>Streptophyta</taxon>
        <taxon>Embryophyta</taxon>
        <taxon>Tracheophyta</taxon>
        <taxon>Spermatophyta</taxon>
        <taxon>Magnoliopsida</taxon>
        <taxon>eudicotyledons</taxon>
        <taxon>Gunneridae</taxon>
        <taxon>Pentapetalae</taxon>
        <taxon>rosids</taxon>
        <taxon>malvids</taxon>
        <taxon>Malvales</taxon>
        <taxon>Malvaceae</taxon>
        <taxon>Malvoideae</taxon>
        <taxon>Gossypium</taxon>
    </lineage>
</organism>
<evidence type="ECO:0000313" key="2">
    <source>
        <dbReference type="Proteomes" id="UP000032142"/>
    </source>
</evidence>
<reference evidence="2" key="1">
    <citation type="submission" date="2014-09" db="EMBL/GenBank/DDBJ databases">
        <authorList>
            <person name="Mudge J."/>
            <person name="Ramaraj T."/>
            <person name="Lindquist I.E."/>
            <person name="Bharti A.K."/>
            <person name="Sundararajan A."/>
            <person name="Cameron C.T."/>
            <person name="Woodward J.E."/>
            <person name="May G.D."/>
            <person name="Brubaker C."/>
            <person name="Broadhvest J."/>
            <person name="Wilkins T.A."/>
        </authorList>
    </citation>
    <scope>NUCLEOTIDE SEQUENCE</scope>
    <source>
        <strain evidence="2">cv. AKA8401</strain>
    </source>
</reference>
<accession>A0A0B0P3D0</accession>
<proteinExistence type="predicted"/>
<keyword evidence="2" id="KW-1185">Reference proteome</keyword>
<dbReference type="EMBL" id="KN409155">
    <property type="protein sequence ID" value="KHG17841.1"/>
    <property type="molecule type" value="Genomic_DNA"/>
</dbReference>
<protein>
    <submittedName>
        <fullName evidence="1">Uncharacterized protein</fullName>
    </submittedName>
</protein>
<dbReference type="Proteomes" id="UP000032142">
    <property type="component" value="Unassembled WGS sequence"/>
</dbReference>
<gene>
    <name evidence="1" type="ORF">F383_23123</name>
</gene>
<sequence length="10" mass="1264">MQNIYMLFTC</sequence>
<evidence type="ECO:0000313" key="1">
    <source>
        <dbReference type="EMBL" id="KHG17841.1"/>
    </source>
</evidence>